<dbReference type="PANTHER" id="PTHR11066:SF34">
    <property type="entry name" value="ACYL-COENZYME A THIOESTERASE 8"/>
    <property type="match status" value="1"/>
</dbReference>
<feature type="domain" description="Acyl-CoA thioesterase 2 C-terminal" evidence="3">
    <location>
        <begin position="168"/>
        <end position="270"/>
    </location>
</feature>
<dbReference type="GO" id="GO:0009062">
    <property type="term" value="P:fatty acid catabolic process"/>
    <property type="evidence" value="ECO:0007669"/>
    <property type="project" value="TreeGrafter"/>
</dbReference>
<accession>A0A1Q2HX13</accession>
<feature type="domain" description="Acyl-CoA thioesterase-like N-terminal HotDog" evidence="4">
    <location>
        <begin position="34"/>
        <end position="109"/>
    </location>
</feature>
<dbReference type="EC" id="3.1.2.-" evidence="5"/>
<dbReference type="GO" id="GO:0006637">
    <property type="term" value="P:acyl-CoA metabolic process"/>
    <property type="evidence" value="ECO:0007669"/>
    <property type="project" value="InterPro"/>
</dbReference>
<dbReference type="InterPro" id="IPR003703">
    <property type="entry name" value="Acyl_CoA_thio"/>
</dbReference>
<organism evidence="5 6">
    <name type="scientific">Corynebacterium glaucum</name>
    <dbReference type="NCBI Taxonomy" id="187491"/>
    <lineage>
        <taxon>Bacteria</taxon>
        <taxon>Bacillati</taxon>
        <taxon>Actinomycetota</taxon>
        <taxon>Actinomycetes</taxon>
        <taxon>Mycobacteriales</taxon>
        <taxon>Corynebacteriaceae</taxon>
        <taxon>Corynebacterium</taxon>
    </lineage>
</organism>
<dbReference type="Proteomes" id="UP000217209">
    <property type="component" value="Chromosome"/>
</dbReference>
<dbReference type="SUPFAM" id="SSF54637">
    <property type="entry name" value="Thioesterase/thiol ester dehydrase-isomerase"/>
    <property type="match status" value="2"/>
</dbReference>
<dbReference type="InterPro" id="IPR049449">
    <property type="entry name" value="TesB_ACOT8-like_N"/>
</dbReference>
<dbReference type="RefSeq" id="WP_095660073.1">
    <property type="nucleotide sequence ID" value="NZ_CP019688.1"/>
</dbReference>
<evidence type="ECO:0000259" key="4">
    <source>
        <dbReference type="Pfam" id="PF13622"/>
    </source>
</evidence>
<dbReference type="CDD" id="cd03444">
    <property type="entry name" value="Thioesterase_II_repeat1"/>
    <property type="match status" value="1"/>
</dbReference>
<protein>
    <submittedName>
        <fullName evidence="5">Acyl-CoA thioesterase 2</fullName>
        <ecNumber evidence="5">3.1.2.-</ecNumber>
    </submittedName>
</protein>
<dbReference type="Pfam" id="PF13622">
    <property type="entry name" value="4HBT_3"/>
    <property type="match status" value="1"/>
</dbReference>
<evidence type="ECO:0000313" key="6">
    <source>
        <dbReference type="Proteomes" id="UP000217209"/>
    </source>
</evidence>
<dbReference type="KEGG" id="cgv:CGLAU_07055"/>
<keyword evidence="6" id="KW-1185">Reference proteome</keyword>
<dbReference type="Gene3D" id="2.40.160.210">
    <property type="entry name" value="Acyl-CoA thioesterase, double hotdog domain"/>
    <property type="match status" value="1"/>
</dbReference>
<comment type="similarity">
    <text evidence="1">Belongs to the C/M/P thioester hydrolase family.</text>
</comment>
<dbReference type="AlphaFoldDB" id="A0A1Q2HX13"/>
<dbReference type="CDD" id="cd03445">
    <property type="entry name" value="Thioesterase_II_repeat2"/>
    <property type="match status" value="1"/>
</dbReference>
<evidence type="ECO:0000256" key="2">
    <source>
        <dbReference type="ARBA" id="ARBA00022801"/>
    </source>
</evidence>
<dbReference type="InterPro" id="IPR029069">
    <property type="entry name" value="HotDog_dom_sf"/>
</dbReference>
<evidence type="ECO:0000313" key="5">
    <source>
        <dbReference type="EMBL" id="AQQ15373.1"/>
    </source>
</evidence>
<reference evidence="5 6" key="1">
    <citation type="submission" date="2016-12" db="EMBL/GenBank/DDBJ databases">
        <authorList>
            <person name="Song W.-J."/>
            <person name="Kurnit D.M."/>
        </authorList>
    </citation>
    <scope>NUCLEOTIDE SEQUENCE [LARGE SCALE GENOMIC DNA]</scope>
    <source>
        <strain evidence="5 6">DSM 30827</strain>
    </source>
</reference>
<dbReference type="InterPro" id="IPR042171">
    <property type="entry name" value="Acyl-CoA_hotdog"/>
</dbReference>
<dbReference type="GO" id="GO:0047617">
    <property type="term" value="F:fatty acyl-CoA hydrolase activity"/>
    <property type="evidence" value="ECO:0007669"/>
    <property type="project" value="InterPro"/>
</dbReference>
<gene>
    <name evidence="5" type="primary">tesB</name>
    <name evidence="5" type="ORF">CGLAU_07055</name>
</gene>
<dbReference type="PANTHER" id="PTHR11066">
    <property type="entry name" value="ACYL-COA THIOESTERASE"/>
    <property type="match status" value="1"/>
</dbReference>
<dbReference type="EMBL" id="CP019688">
    <property type="protein sequence ID" value="AQQ15373.1"/>
    <property type="molecule type" value="Genomic_DNA"/>
</dbReference>
<sequence>MHESHELHRVLDLEPMGDDTFRGPAMDSDVFVRTFGGHTAAQAIAAATATIEDDKRVHSLHSYFLRPCKADDDTTYTVTRLKDGRSFSTRRVEAWQDEALCYSMIASFHHANDAGPEHAEPMPDLPAPETLEIPSTIPSGVTGAERDYREWDIRIAADGPTPDAASTVSGRSIWFRYKYELPDEDAFHACALVYMSDMTLLFSALAAHPEYEAQLASLDHTVWFFRPVRVNEWLLYHQSSPSATSGRSLVQGRLFDASGNLVALVAQEGLTRELQTGETQVPVRRS</sequence>
<dbReference type="OrthoDB" id="9781019at2"/>
<dbReference type="Pfam" id="PF02551">
    <property type="entry name" value="Acyl_CoA_thio"/>
    <property type="match status" value="1"/>
</dbReference>
<proteinExistence type="inferred from homology"/>
<name>A0A1Q2HX13_9CORY</name>
<dbReference type="InterPro" id="IPR025652">
    <property type="entry name" value="TesB_C"/>
</dbReference>
<keyword evidence="2 5" id="KW-0378">Hydrolase</keyword>
<evidence type="ECO:0000259" key="3">
    <source>
        <dbReference type="Pfam" id="PF02551"/>
    </source>
</evidence>
<evidence type="ECO:0000256" key="1">
    <source>
        <dbReference type="ARBA" id="ARBA00006538"/>
    </source>
</evidence>